<dbReference type="FunFam" id="3.30.40.10:FF:000388">
    <property type="entry name" value="Putative RING zinc finger domain superfamily protein"/>
    <property type="match status" value="1"/>
</dbReference>
<dbReference type="SUPFAM" id="SSF57850">
    <property type="entry name" value="RING/U-box"/>
    <property type="match status" value="1"/>
</dbReference>
<dbReference type="PANTHER" id="PTHR47168:SF1">
    <property type="entry name" value="OS02G0798600 PROTEIN"/>
    <property type="match status" value="1"/>
</dbReference>
<dbReference type="EMBL" id="LFYR01000643">
    <property type="protein sequence ID" value="KMZ72196.1"/>
    <property type="molecule type" value="Genomic_DNA"/>
</dbReference>
<dbReference type="GO" id="GO:0016020">
    <property type="term" value="C:membrane"/>
    <property type="evidence" value="ECO:0007669"/>
    <property type="project" value="UniProtKB-SubCell"/>
</dbReference>
<keyword evidence="5" id="KW-0862">Zinc</keyword>
<keyword evidence="12" id="KW-1185">Reference proteome</keyword>
<dbReference type="InterPro" id="IPR013083">
    <property type="entry name" value="Znf_RING/FYVE/PHD"/>
</dbReference>
<sequence length="520" mass="56852">MGSTTSRLSSPSISSNGSQRPTFRLASLFCGTYFSDDPPASSPLSSPPHQPVDPLIDADALALHVADDDLQNSIIDSSLAFSSEGQIFGLSAQNASSSNQISSVPEKSVVSYGSSSAQTSSSSKFFGNNKENETSNCYNDNIEGKELIICENGVDNCVNNIYPGRMGNQPHPSIKPVPFTPSSIIRETISPPVVEEDNTTTDPDTGNHVSQHDPDSSSLNEIPSVINQVVETTRVEPVREGTSLISGFHRTVVQEGQGNVLHVDVVSISSDIRSNSREAREARRDSRRLFWDTLSRRSARSDDALHVSSSTESSVDLGTRRRWLYDFSDDSDNSESSSRNETRSLNRRHRQHSRSEFWERLRGGLIEGGGNATLCASGLHPEGTCSCESLLMAEISSARASISRIVLLAEALFEVLDEIHSQPESLSLSMVPNPAPESIVNSFPLKNYGSDSKLGFEQTEQCNICLDEYEENDAIRVLPCNHEYHMSCVDKWLKEIHGICPLCRRNVCDGITTEFAASNS</sequence>
<comment type="caution">
    <text evidence="11">The sequence shown here is derived from an EMBL/GenBank/DDBJ whole genome shotgun (WGS) entry which is preliminary data.</text>
</comment>
<feature type="compositionally biased region" description="Low complexity" evidence="9">
    <location>
        <begin position="1"/>
        <end position="18"/>
    </location>
</feature>
<evidence type="ECO:0000256" key="7">
    <source>
        <dbReference type="ARBA" id="ARBA00023136"/>
    </source>
</evidence>
<dbReference type="InterPro" id="IPR001841">
    <property type="entry name" value="Znf_RING"/>
</dbReference>
<organism evidence="11 12">
    <name type="scientific">Zostera marina</name>
    <name type="common">Eelgrass</name>
    <dbReference type="NCBI Taxonomy" id="29655"/>
    <lineage>
        <taxon>Eukaryota</taxon>
        <taxon>Viridiplantae</taxon>
        <taxon>Streptophyta</taxon>
        <taxon>Embryophyta</taxon>
        <taxon>Tracheophyta</taxon>
        <taxon>Spermatophyta</taxon>
        <taxon>Magnoliopsida</taxon>
        <taxon>Liliopsida</taxon>
        <taxon>Zosteraceae</taxon>
        <taxon>Zostera</taxon>
    </lineage>
</organism>
<feature type="region of interest" description="Disordered" evidence="9">
    <location>
        <begin position="1"/>
        <end position="20"/>
    </location>
</feature>
<dbReference type="GO" id="GO:0008270">
    <property type="term" value="F:zinc ion binding"/>
    <property type="evidence" value="ECO:0007669"/>
    <property type="project" value="UniProtKB-KW"/>
</dbReference>
<gene>
    <name evidence="11" type="ORF">ZOSMA_16G01680</name>
</gene>
<dbReference type="InterPro" id="IPR011016">
    <property type="entry name" value="Znf_RING-CH"/>
</dbReference>
<feature type="compositionally biased region" description="Polar residues" evidence="9">
    <location>
        <begin position="200"/>
        <end position="209"/>
    </location>
</feature>
<dbReference type="Proteomes" id="UP000036987">
    <property type="component" value="Unassembled WGS sequence"/>
</dbReference>
<comment type="subcellular location">
    <subcellularLocation>
        <location evidence="1">Membrane</location>
        <topology evidence="1">Single-pass membrane protein</topology>
    </subcellularLocation>
</comment>
<feature type="region of interest" description="Disordered" evidence="9">
    <location>
        <begin position="193"/>
        <end position="222"/>
    </location>
</feature>
<keyword evidence="2" id="KW-0812">Transmembrane</keyword>
<dbReference type="Pfam" id="PF13639">
    <property type="entry name" value="zf-RING_2"/>
    <property type="match status" value="1"/>
</dbReference>
<evidence type="ECO:0000256" key="5">
    <source>
        <dbReference type="ARBA" id="ARBA00022833"/>
    </source>
</evidence>
<evidence type="ECO:0000313" key="11">
    <source>
        <dbReference type="EMBL" id="KMZ72196.1"/>
    </source>
</evidence>
<dbReference type="SMART" id="SM00744">
    <property type="entry name" value="RINGv"/>
    <property type="match status" value="1"/>
</dbReference>
<dbReference type="STRING" id="29655.A0A0K9PTA6"/>
<dbReference type="PROSITE" id="PS50089">
    <property type="entry name" value="ZF_RING_2"/>
    <property type="match status" value="1"/>
</dbReference>
<keyword evidence="7" id="KW-0472">Membrane</keyword>
<evidence type="ECO:0000256" key="2">
    <source>
        <dbReference type="ARBA" id="ARBA00022692"/>
    </source>
</evidence>
<dbReference type="SMART" id="SM00184">
    <property type="entry name" value="RING"/>
    <property type="match status" value="1"/>
</dbReference>
<name>A0A0K9PTA6_ZOSMR</name>
<evidence type="ECO:0000256" key="3">
    <source>
        <dbReference type="ARBA" id="ARBA00022723"/>
    </source>
</evidence>
<keyword evidence="3" id="KW-0479">Metal-binding</keyword>
<evidence type="ECO:0000256" key="9">
    <source>
        <dbReference type="SAM" id="MobiDB-lite"/>
    </source>
</evidence>
<dbReference type="Gene3D" id="3.30.40.10">
    <property type="entry name" value="Zinc/RING finger domain, C3HC4 (zinc finger)"/>
    <property type="match status" value="1"/>
</dbReference>
<evidence type="ECO:0000256" key="6">
    <source>
        <dbReference type="ARBA" id="ARBA00022989"/>
    </source>
</evidence>
<feature type="region of interest" description="Disordered" evidence="9">
    <location>
        <begin position="330"/>
        <end position="349"/>
    </location>
</feature>
<evidence type="ECO:0000259" key="10">
    <source>
        <dbReference type="PROSITE" id="PS50089"/>
    </source>
</evidence>
<keyword evidence="6" id="KW-1133">Transmembrane helix</keyword>
<proteinExistence type="predicted"/>
<evidence type="ECO:0000313" key="12">
    <source>
        <dbReference type="Proteomes" id="UP000036987"/>
    </source>
</evidence>
<keyword evidence="4 8" id="KW-0863">Zinc-finger</keyword>
<reference evidence="12" key="1">
    <citation type="journal article" date="2016" name="Nature">
        <title>The genome of the seagrass Zostera marina reveals angiosperm adaptation to the sea.</title>
        <authorList>
            <person name="Olsen J.L."/>
            <person name="Rouze P."/>
            <person name="Verhelst B."/>
            <person name="Lin Y.-C."/>
            <person name="Bayer T."/>
            <person name="Collen J."/>
            <person name="Dattolo E."/>
            <person name="De Paoli E."/>
            <person name="Dittami S."/>
            <person name="Maumus F."/>
            <person name="Michel G."/>
            <person name="Kersting A."/>
            <person name="Lauritano C."/>
            <person name="Lohaus R."/>
            <person name="Toepel M."/>
            <person name="Tonon T."/>
            <person name="Vanneste K."/>
            <person name="Amirebrahimi M."/>
            <person name="Brakel J."/>
            <person name="Bostroem C."/>
            <person name="Chovatia M."/>
            <person name="Grimwood J."/>
            <person name="Jenkins J.W."/>
            <person name="Jueterbock A."/>
            <person name="Mraz A."/>
            <person name="Stam W.T."/>
            <person name="Tice H."/>
            <person name="Bornberg-Bauer E."/>
            <person name="Green P.J."/>
            <person name="Pearson G.A."/>
            <person name="Procaccini G."/>
            <person name="Duarte C.M."/>
            <person name="Schmutz J."/>
            <person name="Reusch T.B.H."/>
            <person name="Van de Peer Y."/>
        </authorList>
    </citation>
    <scope>NUCLEOTIDE SEQUENCE [LARGE SCALE GENOMIC DNA]</scope>
    <source>
        <strain evidence="12">cv. Finnish</strain>
    </source>
</reference>
<protein>
    <recommendedName>
        <fullName evidence="10">RING-type domain-containing protein</fullName>
    </recommendedName>
</protein>
<dbReference type="PANTHER" id="PTHR47168">
    <property type="entry name" value="RING ZINC FINGER DOMAIN SUPERFAMILY PROTEIN-RELATED"/>
    <property type="match status" value="1"/>
</dbReference>
<accession>A0A0K9PTA6</accession>
<evidence type="ECO:0000256" key="8">
    <source>
        <dbReference type="PROSITE-ProRule" id="PRU00175"/>
    </source>
</evidence>
<dbReference type="OrthoDB" id="8062037at2759"/>
<evidence type="ECO:0000256" key="4">
    <source>
        <dbReference type="ARBA" id="ARBA00022771"/>
    </source>
</evidence>
<feature type="domain" description="RING-type" evidence="10">
    <location>
        <begin position="462"/>
        <end position="504"/>
    </location>
</feature>
<evidence type="ECO:0000256" key="1">
    <source>
        <dbReference type="ARBA" id="ARBA00004167"/>
    </source>
</evidence>
<dbReference type="AlphaFoldDB" id="A0A0K9PTA6"/>
<dbReference type="InterPro" id="IPR051653">
    <property type="entry name" value="E3_ligase_sorting_rcpt"/>
</dbReference>